<dbReference type="PANTHER" id="PTHR32332:SF20">
    <property type="entry name" value="2-NITROPROPANE DIOXYGENASE-LIKE PROTEIN"/>
    <property type="match status" value="1"/>
</dbReference>
<dbReference type="CDD" id="cd04730">
    <property type="entry name" value="NPD_like"/>
    <property type="match status" value="1"/>
</dbReference>
<evidence type="ECO:0000313" key="4">
    <source>
        <dbReference type="EMBL" id="MCH6166962.1"/>
    </source>
</evidence>
<protein>
    <submittedName>
        <fullName evidence="4">Nitronate monooxygenase</fullName>
    </submittedName>
</protein>
<evidence type="ECO:0000256" key="2">
    <source>
        <dbReference type="ARBA" id="ARBA00022643"/>
    </source>
</evidence>
<keyword evidence="5" id="KW-1185">Reference proteome</keyword>
<name>A0ABS9TEK3_9PSEU</name>
<dbReference type="PANTHER" id="PTHR32332">
    <property type="entry name" value="2-NITROPROPANE DIOXYGENASE"/>
    <property type="match status" value="1"/>
</dbReference>
<keyword evidence="3" id="KW-0560">Oxidoreductase</keyword>
<comment type="caution">
    <text evidence="4">The sequence shown here is derived from an EMBL/GenBank/DDBJ whole genome shotgun (WGS) entry which is preliminary data.</text>
</comment>
<evidence type="ECO:0000256" key="1">
    <source>
        <dbReference type="ARBA" id="ARBA00022630"/>
    </source>
</evidence>
<keyword evidence="2" id="KW-0288">FMN</keyword>
<accession>A0ABS9TEK3</accession>
<evidence type="ECO:0000256" key="3">
    <source>
        <dbReference type="ARBA" id="ARBA00023002"/>
    </source>
</evidence>
<keyword evidence="1" id="KW-0285">Flavoprotein</keyword>
<keyword evidence="4" id="KW-0503">Monooxygenase</keyword>
<dbReference type="RefSeq" id="WP_241037022.1">
    <property type="nucleotide sequence ID" value="NZ_BAAAJF010000036.1"/>
</dbReference>
<gene>
    <name evidence="4" type="ORF">MMF94_14835</name>
</gene>
<dbReference type="Gene3D" id="3.20.20.70">
    <property type="entry name" value="Aldolase class I"/>
    <property type="match status" value="1"/>
</dbReference>
<evidence type="ECO:0000313" key="5">
    <source>
        <dbReference type="Proteomes" id="UP001299970"/>
    </source>
</evidence>
<dbReference type="GO" id="GO:0004497">
    <property type="term" value="F:monooxygenase activity"/>
    <property type="evidence" value="ECO:0007669"/>
    <property type="project" value="UniProtKB-KW"/>
</dbReference>
<organism evidence="4 5">
    <name type="scientific">Pseudonocardia alaniniphila</name>
    <dbReference type="NCBI Taxonomy" id="75291"/>
    <lineage>
        <taxon>Bacteria</taxon>
        <taxon>Bacillati</taxon>
        <taxon>Actinomycetota</taxon>
        <taxon>Actinomycetes</taxon>
        <taxon>Pseudonocardiales</taxon>
        <taxon>Pseudonocardiaceae</taxon>
        <taxon>Pseudonocardia</taxon>
    </lineage>
</organism>
<sequence>MELSGAAAREGSATMRWSCDESTITTPLTREYGIRHPFVGAGMAFVGYPPLTAAVSNAGGLGVLGASPDPPPSLPVMVAELRGLTDLPWGVDLICAETGLGPACTDGHIDACAELGVPLVVFHHDPPPAAWVRRLTGAGVRVWMQVSSMELATAAAGLGVEGLVAPGVEAGGHARGVVPLHELLAGIRTRFPERLLLAAGGIADGAGVAAALRAGADGVWVGTRLVASVESHAHPEYKRRLVDAAGPPVMTTAFGPEWPGQCYRVLPTRTAAEWAGREDRLPDPPPTTVIGHTVLFPHSARLPYDMPKFSAVPPIADTTGDWDEMAYPAGEGVGLIRDIPPAAQVVTTMMRETHRLLSAS</sequence>
<dbReference type="InterPro" id="IPR004136">
    <property type="entry name" value="NMO"/>
</dbReference>
<dbReference type="SUPFAM" id="SSF51412">
    <property type="entry name" value="Inosine monophosphate dehydrogenase (IMPDH)"/>
    <property type="match status" value="1"/>
</dbReference>
<dbReference type="Pfam" id="PF03060">
    <property type="entry name" value="NMO"/>
    <property type="match status" value="1"/>
</dbReference>
<proteinExistence type="predicted"/>
<dbReference type="Proteomes" id="UP001299970">
    <property type="component" value="Unassembled WGS sequence"/>
</dbReference>
<dbReference type="EMBL" id="JAKXMK010000011">
    <property type="protein sequence ID" value="MCH6166962.1"/>
    <property type="molecule type" value="Genomic_DNA"/>
</dbReference>
<reference evidence="4 5" key="1">
    <citation type="submission" date="2022-03" db="EMBL/GenBank/DDBJ databases">
        <title>Pseudonocardia alaer sp. nov., a novel actinomycete isolated from reed forest soil.</title>
        <authorList>
            <person name="Wang L."/>
        </authorList>
    </citation>
    <scope>NUCLEOTIDE SEQUENCE [LARGE SCALE GENOMIC DNA]</scope>
    <source>
        <strain evidence="4 5">Y-16303</strain>
    </source>
</reference>
<dbReference type="InterPro" id="IPR013785">
    <property type="entry name" value="Aldolase_TIM"/>
</dbReference>